<accession>A0AAV7QCK6</accession>
<comment type="caution">
    <text evidence="1">The sequence shown here is derived from an EMBL/GenBank/DDBJ whole genome shotgun (WGS) entry which is preliminary data.</text>
</comment>
<proteinExistence type="predicted"/>
<evidence type="ECO:0000313" key="2">
    <source>
        <dbReference type="Proteomes" id="UP001066276"/>
    </source>
</evidence>
<evidence type="ECO:0000313" key="1">
    <source>
        <dbReference type="EMBL" id="KAJ1138246.1"/>
    </source>
</evidence>
<keyword evidence="2" id="KW-1185">Reference proteome</keyword>
<name>A0AAV7QCK6_PLEWA</name>
<organism evidence="1 2">
    <name type="scientific">Pleurodeles waltl</name>
    <name type="common">Iberian ribbed newt</name>
    <dbReference type="NCBI Taxonomy" id="8319"/>
    <lineage>
        <taxon>Eukaryota</taxon>
        <taxon>Metazoa</taxon>
        <taxon>Chordata</taxon>
        <taxon>Craniata</taxon>
        <taxon>Vertebrata</taxon>
        <taxon>Euteleostomi</taxon>
        <taxon>Amphibia</taxon>
        <taxon>Batrachia</taxon>
        <taxon>Caudata</taxon>
        <taxon>Salamandroidea</taxon>
        <taxon>Salamandridae</taxon>
        <taxon>Pleurodelinae</taxon>
        <taxon>Pleurodeles</taxon>
    </lineage>
</organism>
<reference evidence="1" key="1">
    <citation type="journal article" date="2022" name="bioRxiv">
        <title>Sequencing and chromosome-scale assembly of the giantPleurodeles waltlgenome.</title>
        <authorList>
            <person name="Brown T."/>
            <person name="Elewa A."/>
            <person name="Iarovenko S."/>
            <person name="Subramanian E."/>
            <person name="Araus A.J."/>
            <person name="Petzold A."/>
            <person name="Susuki M."/>
            <person name="Suzuki K.-i.T."/>
            <person name="Hayashi T."/>
            <person name="Toyoda A."/>
            <person name="Oliveira C."/>
            <person name="Osipova E."/>
            <person name="Leigh N.D."/>
            <person name="Simon A."/>
            <person name="Yun M.H."/>
        </authorList>
    </citation>
    <scope>NUCLEOTIDE SEQUENCE</scope>
    <source>
        <strain evidence="1">20211129_DDA</strain>
        <tissue evidence="1">Liver</tissue>
    </source>
</reference>
<dbReference type="Proteomes" id="UP001066276">
    <property type="component" value="Chromosome 6"/>
</dbReference>
<dbReference type="EMBL" id="JANPWB010000010">
    <property type="protein sequence ID" value="KAJ1138246.1"/>
    <property type="molecule type" value="Genomic_DNA"/>
</dbReference>
<gene>
    <name evidence="1" type="ORF">NDU88_004637</name>
</gene>
<sequence length="108" mass="11923">METRIRMRFRLTVVVRLAWAKGVILVVKAGPLPWVALRRVWALRVVCLVAVGSDNLHPDNKTRAVEEPQHPFIIGNLGPTARTLCLLQCLTSMQSGYASPGLGSRFCA</sequence>
<evidence type="ECO:0008006" key="3">
    <source>
        <dbReference type="Google" id="ProtNLM"/>
    </source>
</evidence>
<dbReference type="AlphaFoldDB" id="A0AAV7QCK6"/>
<protein>
    <recommendedName>
        <fullName evidence="3">Secreted protein</fullName>
    </recommendedName>
</protein>